<dbReference type="GO" id="GO:0005829">
    <property type="term" value="C:cytosol"/>
    <property type="evidence" value="ECO:0007669"/>
    <property type="project" value="TreeGrafter"/>
</dbReference>
<evidence type="ECO:0000259" key="1">
    <source>
        <dbReference type="SMART" id="SM00923"/>
    </source>
</evidence>
<dbReference type="PANTHER" id="PTHR38444">
    <property type="entry name" value="ENTEROBACTIN BIOSYNTHESIS PROTEIN YBDZ"/>
    <property type="match status" value="1"/>
</dbReference>
<gene>
    <name evidence="2" type="ORF">SAMN04490356_0257</name>
</gene>
<dbReference type="PANTHER" id="PTHR38444:SF1">
    <property type="entry name" value="ENTEROBACTIN BIOSYNTHESIS PROTEIN YBDZ"/>
    <property type="match status" value="1"/>
</dbReference>
<dbReference type="InterPro" id="IPR037407">
    <property type="entry name" value="MLP_fam"/>
</dbReference>
<dbReference type="Pfam" id="PF03621">
    <property type="entry name" value="MbtH"/>
    <property type="match status" value="1"/>
</dbReference>
<dbReference type="GeneID" id="302521302"/>
<name>A0A1H4I9N4_STRMJ</name>
<dbReference type="Gene3D" id="3.90.820.10">
    <property type="entry name" value="Structural Genomics, Unknown Function 30-nov-00 1gh9 Mol_id"/>
    <property type="match status" value="1"/>
</dbReference>
<dbReference type="AlphaFoldDB" id="A0A1H4I9N4"/>
<dbReference type="InterPro" id="IPR005153">
    <property type="entry name" value="MbtH-like_dom"/>
</dbReference>
<dbReference type="SUPFAM" id="SSF160582">
    <property type="entry name" value="MbtH-like"/>
    <property type="match status" value="1"/>
</dbReference>
<dbReference type="SMART" id="SM00923">
    <property type="entry name" value="MbtH"/>
    <property type="match status" value="1"/>
</dbReference>
<sequence length="71" mass="7753">MNPFDDPDGTFLVVVNDQNQHALWPTFAPVPDGWHEAHPAAPRDVCLDHIERTWTDLAPGGPTRPADPATG</sequence>
<dbReference type="Proteomes" id="UP000198609">
    <property type="component" value="Unassembled WGS sequence"/>
</dbReference>
<organism evidence="2 3">
    <name type="scientific">Streptomyces melanosporofaciens</name>
    <dbReference type="NCBI Taxonomy" id="67327"/>
    <lineage>
        <taxon>Bacteria</taxon>
        <taxon>Bacillati</taxon>
        <taxon>Actinomycetota</taxon>
        <taxon>Actinomycetes</taxon>
        <taxon>Kitasatosporales</taxon>
        <taxon>Streptomycetaceae</taxon>
        <taxon>Streptomyces</taxon>
        <taxon>Streptomyces violaceusniger group</taxon>
    </lineage>
</organism>
<accession>A0A1H4I9N4</accession>
<dbReference type="RefSeq" id="WP_086883781.1">
    <property type="nucleotide sequence ID" value="NZ_FNST01000001.1"/>
</dbReference>
<dbReference type="EMBL" id="FNST01000001">
    <property type="protein sequence ID" value="SEB30615.1"/>
    <property type="molecule type" value="Genomic_DNA"/>
</dbReference>
<reference evidence="3" key="1">
    <citation type="submission" date="2016-10" db="EMBL/GenBank/DDBJ databases">
        <authorList>
            <person name="Varghese N."/>
            <person name="Submissions S."/>
        </authorList>
    </citation>
    <scope>NUCLEOTIDE SEQUENCE [LARGE SCALE GENOMIC DNA]</scope>
    <source>
        <strain evidence="3">DSM 40318</strain>
    </source>
</reference>
<evidence type="ECO:0000313" key="2">
    <source>
        <dbReference type="EMBL" id="SEB30615.1"/>
    </source>
</evidence>
<evidence type="ECO:0000313" key="3">
    <source>
        <dbReference type="Proteomes" id="UP000198609"/>
    </source>
</evidence>
<protein>
    <submittedName>
        <fullName evidence="2">MbtH protein</fullName>
    </submittedName>
</protein>
<proteinExistence type="predicted"/>
<dbReference type="GO" id="GO:0019290">
    <property type="term" value="P:siderophore biosynthetic process"/>
    <property type="evidence" value="ECO:0007669"/>
    <property type="project" value="TreeGrafter"/>
</dbReference>
<feature type="domain" description="MbtH-like" evidence="1">
    <location>
        <begin position="2"/>
        <end position="52"/>
    </location>
</feature>
<dbReference type="InterPro" id="IPR038020">
    <property type="entry name" value="MbtH-like_sf"/>
</dbReference>
<keyword evidence="3" id="KW-1185">Reference proteome</keyword>